<dbReference type="InterPro" id="IPR011990">
    <property type="entry name" value="TPR-like_helical_dom_sf"/>
</dbReference>
<protein>
    <recommendedName>
        <fullName evidence="6">Tetratricopeptide repeat protein</fullName>
    </recommendedName>
</protein>
<keyword evidence="1" id="KW-0812">Transmembrane</keyword>
<evidence type="ECO:0000313" key="4">
    <source>
        <dbReference type="EMBL" id="GIH09788.1"/>
    </source>
</evidence>
<evidence type="ECO:0000313" key="5">
    <source>
        <dbReference type="Proteomes" id="UP000612899"/>
    </source>
</evidence>
<evidence type="ECO:0000259" key="2">
    <source>
        <dbReference type="Pfam" id="PF00931"/>
    </source>
</evidence>
<sequence>MALGPVVAAAIGALTNLITATWNWWFFAVLVALVGAGSTVVVFGENWIGRRDPGQSLASLPAIPAASPGSTVTSAWLDVPARNLHFIGRADLLRQLEISLSARDHLAAVIPHALYGLGGVGKTQLAIEYAVRHASDYDLVAWLPAEQADLLRASYQRLADRMGIAYTDDASRTIDAVRDALRRGEPYRRWLLIFDNAENPESVRPYLPQPHAAETAGQVLVTSRNRTWGQVARTVEVDVLKRQESLELIQHRLAHVSERDADRLAEHLGDLPLALEQAAAWISNTGGSANEYIELLDRRMRDLLRANKPTDYPLSVAATWDLSLATLNESDPAAVQLLELCAYFGPEPIARDLLHLTHTASAIPAALTAALADALLLGAAFNKIGSLSLAKIDGQRHTIQLHRLVQAFLRSRLTDSDAAIMRATAQQILAAAISSIDFVDSPLEQVNLEWVAPHFLWAGCLDSDEAAVRQIIIHQVRYRFLRGDHATCRSLCEQALQRWAPRLGPDHRQVLELRHRLGDTLRWLGETKQAREIDQDTHTRAHQSFGPEDSLTLRSAAAIASDMRLAGEYWTAHDLDRATLAAHLAIARPNQFLVTSARNNLAIDLRFLGRFDEALALDQENAQLCLKSHGTEDWRTLFFAAATGCDHYYLGHYPTALEILADTTAKMNARPSASLFTHVVWNRWHALTLRAVGRTEQAISAGQHALDRYRAAFGDTLAETAMMRMSLANITRAADPKRASDIATSALIDHQRLLGEAHPTTGAALNNTAIALLRAGDVHSARQHGERAYTILSDHFGEDHWATLSAQTNLASQLSASGEPSQALRLGQQALHKLTHAQGPNHPSTLACANNVALDLRATNRPRAARQLRASTLALLASTLGDNHPWTVTARRHRRLDSDIEVTTF</sequence>
<dbReference type="Pfam" id="PF00931">
    <property type="entry name" value="NB-ARC"/>
    <property type="match status" value="1"/>
</dbReference>
<dbReference type="Pfam" id="PF13424">
    <property type="entry name" value="TPR_12"/>
    <property type="match status" value="2"/>
</dbReference>
<reference evidence="4" key="1">
    <citation type="submission" date="2021-01" db="EMBL/GenBank/DDBJ databases">
        <title>Whole genome shotgun sequence of Rhizocola hellebori NBRC 109834.</title>
        <authorList>
            <person name="Komaki H."/>
            <person name="Tamura T."/>
        </authorList>
    </citation>
    <scope>NUCLEOTIDE SEQUENCE</scope>
    <source>
        <strain evidence="4">NBRC 109834</strain>
    </source>
</reference>
<organism evidence="4 5">
    <name type="scientific">Rhizocola hellebori</name>
    <dbReference type="NCBI Taxonomy" id="1392758"/>
    <lineage>
        <taxon>Bacteria</taxon>
        <taxon>Bacillati</taxon>
        <taxon>Actinomycetota</taxon>
        <taxon>Actinomycetes</taxon>
        <taxon>Micromonosporales</taxon>
        <taxon>Micromonosporaceae</taxon>
        <taxon>Rhizocola</taxon>
    </lineage>
</organism>
<evidence type="ECO:0000259" key="3">
    <source>
        <dbReference type="Pfam" id="PF25000"/>
    </source>
</evidence>
<dbReference type="PANTHER" id="PTHR35205">
    <property type="entry name" value="NB-ARC AND TPR DOMAIN PROTEIN"/>
    <property type="match status" value="1"/>
</dbReference>
<keyword evidence="1" id="KW-0472">Membrane</keyword>
<dbReference type="AlphaFoldDB" id="A0A8J3QI41"/>
<evidence type="ECO:0008006" key="6">
    <source>
        <dbReference type="Google" id="ProtNLM"/>
    </source>
</evidence>
<accession>A0A8J3QI41</accession>
<comment type="caution">
    <text evidence="4">The sequence shown here is derived from an EMBL/GenBank/DDBJ whole genome shotgun (WGS) entry which is preliminary data.</text>
</comment>
<feature type="domain" description="DUF7779" evidence="3">
    <location>
        <begin position="328"/>
        <end position="416"/>
    </location>
</feature>
<dbReference type="Proteomes" id="UP000612899">
    <property type="component" value="Unassembled WGS sequence"/>
</dbReference>
<dbReference type="GO" id="GO:0043531">
    <property type="term" value="F:ADP binding"/>
    <property type="evidence" value="ECO:0007669"/>
    <property type="project" value="InterPro"/>
</dbReference>
<feature type="domain" description="NB-ARC" evidence="2">
    <location>
        <begin position="113"/>
        <end position="252"/>
    </location>
</feature>
<dbReference type="Pfam" id="PF13374">
    <property type="entry name" value="TPR_10"/>
    <property type="match status" value="2"/>
</dbReference>
<dbReference type="RefSeq" id="WP_203913518.1">
    <property type="nucleotide sequence ID" value="NZ_BONY01000076.1"/>
</dbReference>
<dbReference type="PANTHER" id="PTHR35205:SF1">
    <property type="entry name" value="ZU5 DOMAIN-CONTAINING PROTEIN"/>
    <property type="match status" value="1"/>
</dbReference>
<dbReference type="InterPro" id="IPR027417">
    <property type="entry name" value="P-loop_NTPase"/>
</dbReference>
<dbReference type="EMBL" id="BONY01000076">
    <property type="protein sequence ID" value="GIH09788.1"/>
    <property type="molecule type" value="Genomic_DNA"/>
</dbReference>
<dbReference type="InterPro" id="IPR002182">
    <property type="entry name" value="NB-ARC"/>
</dbReference>
<evidence type="ECO:0000256" key="1">
    <source>
        <dbReference type="SAM" id="Phobius"/>
    </source>
</evidence>
<dbReference type="Pfam" id="PF25000">
    <property type="entry name" value="DUF7779"/>
    <property type="match status" value="1"/>
</dbReference>
<dbReference type="InterPro" id="IPR056681">
    <property type="entry name" value="DUF7779"/>
</dbReference>
<keyword evidence="1" id="KW-1133">Transmembrane helix</keyword>
<dbReference type="SUPFAM" id="SSF52540">
    <property type="entry name" value="P-loop containing nucleoside triphosphate hydrolases"/>
    <property type="match status" value="1"/>
</dbReference>
<feature type="transmembrane region" description="Helical" evidence="1">
    <location>
        <begin position="24"/>
        <end position="43"/>
    </location>
</feature>
<dbReference type="NCBIfam" id="NF040586">
    <property type="entry name" value="FxSxx_TPR"/>
    <property type="match status" value="1"/>
</dbReference>
<gene>
    <name evidence="4" type="ORF">Rhe02_78550</name>
</gene>
<keyword evidence="5" id="KW-1185">Reference proteome</keyword>
<proteinExistence type="predicted"/>
<dbReference type="Gene3D" id="1.25.40.10">
    <property type="entry name" value="Tetratricopeptide repeat domain"/>
    <property type="match status" value="2"/>
</dbReference>
<name>A0A8J3QI41_9ACTN</name>
<dbReference type="SUPFAM" id="SSF48452">
    <property type="entry name" value="TPR-like"/>
    <property type="match status" value="2"/>
</dbReference>
<dbReference type="Gene3D" id="3.40.50.300">
    <property type="entry name" value="P-loop containing nucleotide triphosphate hydrolases"/>
    <property type="match status" value="1"/>
</dbReference>